<feature type="transmembrane region" description="Helical" evidence="6">
    <location>
        <begin position="81"/>
        <end position="101"/>
    </location>
</feature>
<dbReference type="InterPro" id="IPR004307">
    <property type="entry name" value="TspO_MBR"/>
</dbReference>
<evidence type="ECO:0000256" key="1">
    <source>
        <dbReference type="ARBA" id="ARBA00004141"/>
    </source>
</evidence>
<name>A2SJJ3_METPP</name>
<gene>
    <name evidence="7" type="ordered locus">Mpe_A2778</name>
</gene>
<dbReference type="STRING" id="420662.Mpe_A2778"/>
<feature type="transmembrane region" description="Helical" evidence="6">
    <location>
        <begin position="107"/>
        <end position="127"/>
    </location>
</feature>
<dbReference type="eggNOG" id="COG3476">
    <property type="taxonomic scope" value="Bacteria"/>
</dbReference>
<keyword evidence="5 6" id="KW-0472">Membrane</keyword>
<organism evidence="7 8">
    <name type="scientific">Methylibium petroleiphilum (strain ATCC BAA-1232 / LMG 22953 / PM1)</name>
    <dbReference type="NCBI Taxonomy" id="420662"/>
    <lineage>
        <taxon>Bacteria</taxon>
        <taxon>Pseudomonadati</taxon>
        <taxon>Pseudomonadota</taxon>
        <taxon>Betaproteobacteria</taxon>
        <taxon>Burkholderiales</taxon>
        <taxon>Sphaerotilaceae</taxon>
        <taxon>Methylibium</taxon>
    </lineage>
</organism>
<reference evidence="7 8" key="1">
    <citation type="journal article" date="2007" name="J. Bacteriol.">
        <title>Whole-genome analysis of the methyl tert-butyl ether-degrading beta-proteobacterium Methylibium petroleiphilum PM1.</title>
        <authorList>
            <person name="Kane S.R."/>
            <person name="Chakicherla A.Y."/>
            <person name="Chain P.S.G."/>
            <person name="Schmidt R."/>
            <person name="Shin M.W."/>
            <person name="Legler T.C."/>
            <person name="Scow K.M."/>
            <person name="Larimer F.W."/>
            <person name="Lucas S.M."/>
            <person name="Richardson P.M."/>
            <person name="Hristova K.R."/>
        </authorList>
    </citation>
    <scope>NUCLEOTIDE SEQUENCE [LARGE SCALE GENOMIC DNA]</scope>
    <source>
        <strain evidence="8">ATCC BAA-1232 / LMG 22953 / PM1</strain>
    </source>
</reference>
<dbReference type="EMBL" id="CP000555">
    <property type="protein sequence ID" value="ABM95732.1"/>
    <property type="molecule type" value="Genomic_DNA"/>
</dbReference>
<keyword evidence="8" id="KW-1185">Reference proteome</keyword>
<keyword evidence="4 6" id="KW-1133">Transmembrane helix</keyword>
<evidence type="ECO:0000256" key="5">
    <source>
        <dbReference type="ARBA" id="ARBA00023136"/>
    </source>
</evidence>
<dbReference type="AlphaFoldDB" id="A2SJJ3"/>
<protein>
    <submittedName>
        <fullName evidence="7">Tryptophan-rich sensory protein</fullName>
    </submittedName>
</protein>
<dbReference type="PANTHER" id="PTHR10057">
    <property type="entry name" value="PERIPHERAL-TYPE BENZODIAZEPINE RECEPTOR"/>
    <property type="match status" value="1"/>
</dbReference>
<evidence type="ECO:0000256" key="3">
    <source>
        <dbReference type="ARBA" id="ARBA00022692"/>
    </source>
</evidence>
<evidence type="ECO:0000313" key="7">
    <source>
        <dbReference type="EMBL" id="ABM95732.1"/>
    </source>
</evidence>
<feature type="transmembrane region" description="Helical" evidence="6">
    <location>
        <begin position="48"/>
        <end position="69"/>
    </location>
</feature>
<evidence type="ECO:0000256" key="2">
    <source>
        <dbReference type="ARBA" id="ARBA00007524"/>
    </source>
</evidence>
<dbReference type="HOGENOM" id="CLU_091805_2_0_4"/>
<dbReference type="Pfam" id="PF03073">
    <property type="entry name" value="TspO_MBR"/>
    <property type="match status" value="1"/>
</dbReference>
<dbReference type="PANTHER" id="PTHR10057:SF0">
    <property type="entry name" value="TRANSLOCATOR PROTEIN"/>
    <property type="match status" value="1"/>
</dbReference>
<dbReference type="KEGG" id="mpt:Mpe_A2778"/>
<comment type="subcellular location">
    <subcellularLocation>
        <location evidence="1">Membrane</location>
        <topology evidence="1">Multi-pass membrane protein</topology>
    </subcellularLocation>
</comment>
<dbReference type="FunFam" id="1.20.1260.100:FF:000001">
    <property type="entry name" value="translocator protein 2"/>
    <property type="match status" value="1"/>
</dbReference>
<evidence type="ECO:0000256" key="6">
    <source>
        <dbReference type="SAM" id="Phobius"/>
    </source>
</evidence>
<keyword evidence="3 6" id="KW-0812">Transmembrane</keyword>
<dbReference type="PIRSF" id="PIRSF005859">
    <property type="entry name" value="PBR"/>
    <property type="match status" value="1"/>
</dbReference>
<dbReference type="InterPro" id="IPR038330">
    <property type="entry name" value="TspO/MBR-related_sf"/>
</dbReference>
<proteinExistence type="inferred from homology"/>
<dbReference type="GO" id="GO:0016020">
    <property type="term" value="C:membrane"/>
    <property type="evidence" value="ECO:0007669"/>
    <property type="project" value="UniProtKB-SubCell"/>
</dbReference>
<sequence>MTSRGGLLKPVLIAAAAALAVAGLGGLMTDLGPWYQRLVQPPWKPPDWLFGPAWTAIFALAAMAGVIAWRRAPRRTDREWMLALFALNGFLNVLWSLLFFRLHRPDWALFEVLLLWLSILLLIGALARYARTASLLLLPYLAWVAFAGFLNLATVRLNGPFGS</sequence>
<dbReference type="GO" id="GO:0033013">
    <property type="term" value="P:tetrapyrrole metabolic process"/>
    <property type="evidence" value="ECO:0007669"/>
    <property type="project" value="UniProtKB-ARBA"/>
</dbReference>
<dbReference type="RefSeq" id="WP_011830361.1">
    <property type="nucleotide sequence ID" value="NC_008825.1"/>
</dbReference>
<evidence type="ECO:0000256" key="4">
    <source>
        <dbReference type="ARBA" id="ARBA00022989"/>
    </source>
</evidence>
<comment type="similarity">
    <text evidence="2">Belongs to the TspO/BZRP family.</text>
</comment>
<dbReference type="Proteomes" id="UP000000366">
    <property type="component" value="Chromosome"/>
</dbReference>
<accession>A2SJJ3</accession>
<evidence type="ECO:0000313" key="8">
    <source>
        <dbReference type="Proteomes" id="UP000000366"/>
    </source>
</evidence>
<dbReference type="CDD" id="cd15904">
    <property type="entry name" value="TSPO_MBR"/>
    <property type="match status" value="1"/>
</dbReference>
<feature type="transmembrane region" description="Helical" evidence="6">
    <location>
        <begin position="7"/>
        <end position="28"/>
    </location>
</feature>
<feature type="transmembrane region" description="Helical" evidence="6">
    <location>
        <begin position="134"/>
        <end position="153"/>
    </location>
</feature>
<dbReference type="Gene3D" id="1.20.1260.100">
    <property type="entry name" value="TspO/MBR protein"/>
    <property type="match status" value="1"/>
</dbReference>